<dbReference type="InterPro" id="IPR011712">
    <property type="entry name" value="Sig_transdc_His_kin_sub3_dim/P"/>
</dbReference>
<evidence type="ECO:0000313" key="14">
    <source>
        <dbReference type="Proteomes" id="UP000622166"/>
    </source>
</evidence>
<dbReference type="GO" id="GO:0046983">
    <property type="term" value="F:protein dimerization activity"/>
    <property type="evidence" value="ECO:0007669"/>
    <property type="project" value="InterPro"/>
</dbReference>
<evidence type="ECO:0000256" key="5">
    <source>
        <dbReference type="ARBA" id="ARBA00022741"/>
    </source>
</evidence>
<dbReference type="GO" id="GO:0016020">
    <property type="term" value="C:membrane"/>
    <property type="evidence" value="ECO:0007669"/>
    <property type="project" value="InterPro"/>
</dbReference>
<keyword evidence="10" id="KW-1133">Transmembrane helix</keyword>
<dbReference type="InterPro" id="IPR003594">
    <property type="entry name" value="HATPase_dom"/>
</dbReference>
<name>A0A918Q1D6_9ACTN</name>
<keyword evidence="14" id="KW-1185">Reference proteome</keyword>
<proteinExistence type="predicted"/>
<dbReference type="Gene3D" id="3.30.565.10">
    <property type="entry name" value="Histidine kinase-like ATPase, C-terminal domain"/>
    <property type="match status" value="1"/>
</dbReference>
<dbReference type="Gene3D" id="1.20.5.1930">
    <property type="match status" value="1"/>
</dbReference>
<dbReference type="SUPFAM" id="SSF55874">
    <property type="entry name" value="ATPase domain of HSP90 chaperone/DNA topoisomerase II/histidine kinase"/>
    <property type="match status" value="1"/>
</dbReference>
<evidence type="ECO:0000256" key="7">
    <source>
        <dbReference type="ARBA" id="ARBA00022840"/>
    </source>
</evidence>
<comment type="catalytic activity">
    <reaction evidence="1">
        <text>ATP + protein L-histidine = ADP + protein N-phospho-L-histidine.</text>
        <dbReference type="EC" id="2.7.13.3"/>
    </reaction>
</comment>
<dbReference type="InterPro" id="IPR036890">
    <property type="entry name" value="HATPase_C_sf"/>
</dbReference>
<evidence type="ECO:0000256" key="2">
    <source>
        <dbReference type="ARBA" id="ARBA00012438"/>
    </source>
</evidence>
<evidence type="ECO:0000256" key="8">
    <source>
        <dbReference type="ARBA" id="ARBA00023012"/>
    </source>
</evidence>
<organism evidence="13 14">
    <name type="scientific">Streptomyces poonensis</name>
    <dbReference type="NCBI Taxonomy" id="68255"/>
    <lineage>
        <taxon>Bacteria</taxon>
        <taxon>Bacillati</taxon>
        <taxon>Actinomycetota</taxon>
        <taxon>Actinomycetes</taxon>
        <taxon>Kitasatosporales</taxon>
        <taxon>Streptomycetaceae</taxon>
        <taxon>Streptomyces</taxon>
    </lineage>
</organism>
<feature type="domain" description="Signal transduction histidine kinase subgroup 3 dimerisation and phosphoacceptor" evidence="12">
    <location>
        <begin position="217"/>
        <end position="282"/>
    </location>
</feature>
<evidence type="ECO:0000256" key="6">
    <source>
        <dbReference type="ARBA" id="ARBA00022777"/>
    </source>
</evidence>
<keyword evidence="6 13" id="KW-0418">Kinase</keyword>
<gene>
    <name evidence="13" type="ORF">GCM10010365_57740</name>
</gene>
<evidence type="ECO:0000259" key="12">
    <source>
        <dbReference type="Pfam" id="PF07730"/>
    </source>
</evidence>
<evidence type="ECO:0000313" key="13">
    <source>
        <dbReference type="EMBL" id="GGZ29804.1"/>
    </source>
</evidence>
<protein>
    <recommendedName>
        <fullName evidence="2">histidine kinase</fullName>
        <ecNumber evidence="2">2.7.13.3</ecNumber>
    </recommendedName>
</protein>
<reference evidence="13" key="1">
    <citation type="journal article" date="2014" name="Int. J. Syst. Evol. Microbiol.">
        <title>Complete genome sequence of Corynebacterium casei LMG S-19264T (=DSM 44701T), isolated from a smear-ripened cheese.</title>
        <authorList>
            <consortium name="US DOE Joint Genome Institute (JGI-PGF)"/>
            <person name="Walter F."/>
            <person name="Albersmeier A."/>
            <person name="Kalinowski J."/>
            <person name="Ruckert C."/>
        </authorList>
    </citation>
    <scope>NUCLEOTIDE SEQUENCE</scope>
    <source>
        <strain evidence="13">JCM 4815</strain>
    </source>
</reference>
<keyword evidence="7" id="KW-0067">ATP-binding</keyword>
<dbReference type="Pfam" id="PF02518">
    <property type="entry name" value="HATPase_c"/>
    <property type="match status" value="1"/>
</dbReference>
<feature type="compositionally biased region" description="Basic and acidic residues" evidence="9">
    <location>
        <begin position="13"/>
        <end position="23"/>
    </location>
</feature>
<keyword evidence="4" id="KW-0808">Transferase</keyword>
<feature type="transmembrane region" description="Helical" evidence="10">
    <location>
        <begin position="165"/>
        <end position="188"/>
    </location>
</feature>
<reference evidence="13" key="2">
    <citation type="submission" date="2020-09" db="EMBL/GenBank/DDBJ databases">
        <authorList>
            <person name="Sun Q."/>
            <person name="Ohkuma M."/>
        </authorList>
    </citation>
    <scope>NUCLEOTIDE SEQUENCE</scope>
    <source>
        <strain evidence="13">JCM 4815</strain>
    </source>
</reference>
<accession>A0A918Q1D6</accession>
<feature type="transmembrane region" description="Helical" evidence="10">
    <location>
        <begin position="40"/>
        <end position="62"/>
    </location>
</feature>
<sequence length="423" mass="44536">MTSGRRLNPCGDARTRAGPDHGRMSTSLQQRFHARIAGPAYPWVTGGALTVGAVAELIAYPGSMTTAIGVLVSSASLMWRRSFPPVAVLTVAAGLLGFAGDVNLYVSIMASGLIGCYTLGRNRVLHPALTVAGAALGALCVNLVHINTWSRMDLPVPALWEKGSLSLFTESFLLTVAIFGAVMMGDAVRSREETRKERNLAQAQLIAMERQQAAEAERAAIARELHDIVSHSVSMIAVQAESATYTTPGLTPEARENFQQIAGTARSSMAELRRLLGVLRTPQGQGDMALTAPQPTLDHLAELVEQHRAVGGEAELRVTGKRVPLPAAWELSAYRITQEALTNARKHAPGARTVVEIGYGADRLLTLRIHDNGPGPGSGPGSGAGHGLTGMRERAALVGGRLSAGAGPDGGFLVEAELPWGTG</sequence>
<evidence type="ECO:0000256" key="10">
    <source>
        <dbReference type="SAM" id="Phobius"/>
    </source>
</evidence>
<evidence type="ECO:0000256" key="9">
    <source>
        <dbReference type="SAM" id="MobiDB-lite"/>
    </source>
</evidence>
<evidence type="ECO:0000256" key="4">
    <source>
        <dbReference type="ARBA" id="ARBA00022679"/>
    </source>
</evidence>
<evidence type="ECO:0000256" key="1">
    <source>
        <dbReference type="ARBA" id="ARBA00000085"/>
    </source>
</evidence>
<dbReference type="Pfam" id="PF07730">
    <property type="entry name" value="HisKA_3"/>
    <property type="match status" value="1"/>
</dbReference>
<feature type="region of interest" description="Disordered" evidence="9">
    <location>
        <begin position="1"/>
        <end position="24"/>
    </location>
</feature>
<keyword evidence="5" id="KW-0547">Nucleotide-binding</keyword>
<feature type="transmembrane region" description="Helical" evidence="10">
    <location>
        <begin position="82"/>
        <end position="104"/>
    </location>
</feature>
<dbReference type="EMBL" id="BMVW01000014">
    <property type="protein sequence ID" value="GGZ29804.1"/>
    <property type="molecule type" value="Genomic_DNA"/>
</dbReference>
<keyword evidence="10" id="KW-0812">Transmembrane</keyword>
<comment type="caution">
    <text evidence="13">The sequence shown here is derived from an EMBL/GenBank/DDBJ whole genome shotgun (WGS) entry which is preliminary data.</text>
</comment>
<dbReference type="PANTHER" id="PTHR24421:SF10">
    <property type="entry name" value="NITRATE_NITRITE SENSOR PROTEIN NARQ"/>
    <property type="match status" value="1"/>
</dbReference>
<dbReference type="InterPro" id="IPR050482">
    <property type="entry name" value="Sensor_HK_TwoCompSys"/>
</dbReference>
<feature type="domain" description="Histidine kinase/HSP90-like ATPase" evidence="11">
    <location>
        <begin position="332"/>
        <end position="419"/>
    </location>
</feature>
<evidence type="ECO:0000259" key="11">
    <source>
        <dbReference type="Pfam" id="PF02518"/>
    </source>
</evidence>
<dbReference type="PANTHER" id="PTHR24421">
    <property type="entry name" value="NITRATE/NITRITE SENSOR PROTEIN NARX-RELATED"/>
    <property type="match status" value="1"/>
</dbReference>
<feature type="transmembrane region" description="Helical" evidence="10">
    <location>
        <begin position="124"/>
        <end position="145"/>
    </location>
</feature>
<keyword evidence="10" id="KW-0472">Membrane</keyword>
<dbReference type="Proteomes" id="UP000622166">
    <property type="component" value="Unassembled WGS sequence"/>
</dbReference>
<dbReference type="EC" id="2.7.13.3" evidence="2"/>
<dbReference type="AlphaFoldDB" id="A0A918Q1D6"/>
<keyword evidence="8" id="KW-0902">Two-component regulatory system</keyword>
<dbReference type="CDD" id="cd16917">
    <property type="entry name" value="HATPase_UhpB-NarQ-NarX-like"/>
    <property type="match status" value="1"/>
</dbReference>
<dbReference type="GO" id="GO:0005524">
    <property type="term" value="F:ATP binding"/>
    <property type="evidence" value="ECO:0007669"/>
    <property type="project" value="UniProtKB-KW"/>
</dbReference>
<keyword evidence="3" id="KW-0597">Phosphoprotein</keyword>
<evidence type="ECO:0000256" key="3">
    <source>
        <dbReference type="ARBA" id="ARBA00022553"/>
    </source>
</evidence>
<dbReference type="GO" id="GO:0000155">
    <property type="term" value="F:phosphorelay sensor kinase activity"/>
    <property type="evidence" value="ECO:0007669"/>
    <property type="project" value="InterPro"/>
</dbReference>